<evidence type="ECO:0000256" key="2">
    <source>
        <dbReference type="SAM" id="SignalP"/>
    </source>
</evidence>
<evidence type="ECO:0000259" key="3">
    <source>
        <dbReference type="Pfam" id="PF13827"/>
    </source>
</evidence>
<dbReference type="OMA" id="SEAWASI"/>
<gene>
    <name evidence="4" type="ORF">GUH15_31825</name>
</gene>
<comment type="caution">
    <text evidence="4">The sequence shown here is derived from an EMBL/GenBank/DDBJ whole genome shotgun (WGS) entry which is preliminary data.</text>
</comment>
<dbReference type="InterPro" id="IPR025240">
    <property type="entry name" value="DUF4189"/>
</dbReference>
<feature type="region of interest" description="Disordered" evidence="1">
    <location>
        <begin position="31"/>
        <end position="58"/>
    </location>
</feature>
<accession>A0A7U2L5G5</accession>
<evidence type="ECO:0000313" key="5">
    <source>
        <dbReference type="Proteomes" id="UP000653002"/>
    </source>
</evidence>
<sequence length="164" mass="17189">MIIIRLASIILLVSWTAPAFAQTACPAGVAPGSPQCGPDSGTSRDDIPTPPPRPTGEWIKTWGAIAGSDSTGEAGTAAGELSEDKAKDIAIRRCSVNGASDCKINLVYRNQCAALVSTQSDSFYQGSATKERAIDLAIGNCKKSRSGECKVLYSGCSDPIFKKY</sequence>
<proteinExistence type="predicted"/>
<feature type="chain" id="PRO_5041142576" evidence="2">
    <location>
        <begin position="22"/>
        <end position="164"/>
    </location>
</feature>
<organism evidence="4 5">
    <name type="scientific">Xanthomonas citri pv. citri</name>
    <dbReference type="NCBI Taxonomy" id="611301"/>
    <lineage>
        <taxon>Bacteria</taxon>
        <taxon>Pseudomonadati</taxon>
        <taxon>Pseudomonadota</taxon>
        <taxon>Gammaproteobacteria</taxon>
        <taxon>Lysobacterales</taxon>
        <taxon>Lysobacteraceae</taxon>
        <taxon>Xanthomonas</taxon>
    </lineage>
</organism>
<evidence type="ECO:0000313" key="4">
    <source>
        <dbReference type="EMBL" id="MBD4340551.1"/>
    </source>
</evidence>
<name>A0A7U2L5G5_XANCI</name>
<reference evidence="4" key="1">
    <citation type="submission" date="2020-01" db="EMBL/GenBank/DDBJ databases">
        <authorList>
            <person name="Richard D."/>
        </authorList>
    </citation>
    <scope>NUCLEOTIDE SEQUENCE</scope>
    <source>
        <strain evidence="4">JP541</strain>
    </source>
</reference>
<dbReference type="GeneID" id="66913449"/>
<dbReference type="RefSeq" id="WP_011051710.1">
    <property type="nucleotide sequence ID" value="NZ_CAVLHM010000069.1"/>
</dbReference>
<dbReference type="AlphaFoldDB" id="A0A7U2L5G5"/>
<dbReference type="Proteomes" id="UP000653002">
    <property type="component" value="Unassembled WGS sequence"/>
</dbReference>
<protein>
    <submittedName>
        <fullName evidence="4">DUF4189 domain-containing protein</fullName>
    </submittedName>
</protein>
<feature type="signal peptide" evidence="2">
    <location>
        <begin position="1"/>
        <end position="21"/>
    </location>
</feature>
<dbReference type="EMBL" id="JAABFR010002738">
    <property type="protein sequence ID" value="MBD4340551.1"/>
    <property type="molecule type" value="Genomic_DNA"/>
</dbReference>
<feature type="domain" description="DUF4189" evidence="3">
    <location>
        <begin position="62"/>
        <end position="156"/>
    </location>
</feature>
<keyword evidence="2" id="KW-0732">Signal</keyword>
<evidence type="ECO:0000256" key="1">
    <source>
        <dbReference type="SAM" id="MobiDB-lite"/>
    </source>
</evidence>
<dbReference type="Pfam" id="PF13827">
    <property type="entry name" value="DUF4189"/>
    <property type="match status" value="1"/>
</dbReference>